<organism evidence="6 7">
    <name type="scientific">Mytilus coruscus</name>
    <name type="common">Sea mussel</name>
    <dbReference type="NCBI Taxonomy" id="42192"/>
    <lineage>
        <taxon>Eukaryota</taxon>
        <taxon>Metazoa</taxon>
        <taxon>Spiralia</taxon>
        <taxon>Lophotrochozoa</taxon>
        <taxon>Mollusca</taxon>
        <taxon>Bivalvia</taxon>
        <taxon>Autobranchia</taxon>
        <taxon>Pteriomorphia</taxon>
        <taxon>Mytilida</taxon>
        <taxon>Mytiloidea</taxon>
        <taxon>Mytilidae</taxon>
        <taxon>Mytilinae</taxon>
        <taxon>Mytilus</taxon>
    </lineage>
</organism>
<reference evidence="6 7" key="1">
    <citation type="submission" date="2020-06" db="EMBL/GenBank/DDBJ databases">
        <authorList>
            <person name="Li R."/>
            <person name="Bekaert M."/>
        </authorList>
    </citation>
    <scope>NUCLEOTIDE SEQUENCE [LARGE SCALE GENOMIC DNA]</scope>
    <source>
        <strain evidence="7">wild</strain>
    </source>
</reference>
<dbReference type="AlphaFoldDB" id="A0A6J8EBX0"/>
<keyword evidence="3 5" id="KW-1133">Transmembrane helix</keyword>
<evidence type="ECO:0000256" key="4">
    <source>
        <dbReference type="ARBA" id="ARBA00023136"/>
    </source>
</evidence>
<evidence type="ECO:0000256" key="1">
    <source>
        <dbReference type="ARBA" id="ARBA00004141"/>
    </source>
</evidence>
<name>A0A6J8EBX0_MYTCO</name>
<comment type="subcellular location">
    <subcellularLocation>
        <location evidence="1">Membrane</location>
        <topology evidence="1">Multi-pass membrane protein</topology>
    </subcellularLocation>
</comment>
<evidence type="ECO:0000256" key="5">
    <source>
        <dbReference type="SAM" id="Phobius"/>
    </source>
</evidence>
<dbReference type="Proteomes" id="UP000507470">
    <property type="component" value="Unassembled WGS sequence"/>
</dbReference>
<keyword evidence="2 5" id="KW-0812">Transmembrane</keyword>
<dbReference type="InterPro" id="IPR004031">
    <property type="entry name" value="PMP22/EMP/MP20/Claudin"/>
</dbReference>
<dbReference type="OrthoDB" id="6052010at2759"/>
<proteinExistence type="predicted"/>
<accession>A0A6J8EBX0</accession>
<evidence type="ECO:0000313" key="7">
    <source>
        <dbReference type="Proteomes" id="UP000507470"/>
    </source>
</evidence>
<feature type="transmembrane region" description="Helical" evidence="5">
    <location>
        <begin position="81"/>
        <end position="101"/>
    </location>
</feature>
<dbReference type="GO" id="GO:0016020">
    <property type="term" value="C:membrane"/>
    <property type="evidence" value="ECO:0007669"/>
    <property type="project" value="UniProtKB-SubCell"/>
</dbReference>
<keyword evidence="7" id="KW-1185">Reference proteome</keyword>
<sequence length="183" mass="19674">MSKPKIRILDIAAFVLTVLATIVQFAGFFLPNWWSYKSDTTEAKLEYGMLFSTECSAAGECKENTAVVIEGGKEWLFLTRIFEAFGVILCLIAFIVHIVFLPTRKYAVRAASIYTLGAAGLFALAGAFLFVAKYSDLGSQLPTGKEGSPGPAFGICIFAGVLSLVAAVVTGIATVKKGDDYYD</sequence>
<feature type="transmembrane region" description="Helical" evidence="5">
    <location>
        <begin position="12"/>
        <end position="34"/>
    </location>
</feature>
<feature type="transmembrane region" description="Helical" evidence="5">
    <location>
        <begin position="113"/>
        <end position="132"/>
    </location>
</feature>
<evidence type="ECO:0000313" key="6">
    <source>
        <dbReference type="EMBL" id="CAC5416581.1"/>
    </source>
</evidence>
<evidence type="ECO:0000256" key="3">
    <source>
        <dbReference type="ARBA" id="ARBA00022989"/>
    </source>
</evidence>
<gene>
    <name evidence="6" type="ORF">MCOR_49181</name>
</gene>
<dbReference type="EMBL" id="CACVKT020008662">
    <property type="protein sequence ID" value="CAC5416581.1"/>
    <property type="molecule type" value="Genomic_DNA"/>
</dbReference>
<keyword evidence="4 5" id="KW-0472">Membrane</keyword>
<dbReference type="Pfam" id="PF00822">
    <property type="entry name" value="PMP22_Claudin"/>
    <property type="match status" value="1"/>
</dbReference>
<feature type="transmembrane region" description="Helical" evidence="5">
    <location>
        <begin position="152"/>
        <end position="175"/>
    </location>
</feature>
<protein>
    <submittedName>
        <fullName evidence="6">Uncharacterized protein</fullName>
    </submittedName>
</protein>
<dbReference type="Gene3D" id="1.20.140.150">
    <property type="match status" value="1"/>
</dbReference>
<evidence type="ECO:0000256" key="2">
    <source>
        <dbReference type="ARBA" id="ARBA00022692"/>
    </source>
</evidence>